<dbReference type="PANTHER" id="PTHR16509">
    <property type="match status" value="1"/>
</dbReference>
<organism evidence="2 3">
    <name type="scientific">Luteolibacter luteus</name>
    <dbReference type="NCBI Taxonomy" id="2728835"/>
    <lineage>
        <taxon>Bacteria</taxon>
        <taxon>Pseudomonadati</taxon>
        <taxon>Verrucomicrobiota</taxon>
        <taxon>Verrucomicrobiia</taxon>
        <taxon>Verrucomicrobiales</taxon>
        <taxon>Verrucomicrobiaceae</taxon>
        <taxon>Luteolibacter</taxon>
    </lineage>
</organism>
<dbReference type="Pfam" id="PF00149">
    <property type="entry name" value="Metallophos"/>
    <property type="match status" value="1"/>
</dbReference>
<evidence type="ECO:0000259" key="1">
    <source>
        <dbReference type="Pfam" id="PF00149"/>
    </source>
</evidence>
<dbReference type="SUPFAM" id="SSF56300">
    <property type="entry name" value="Metallo-dependent phosphatases"/>
    <property type="match status" value="1"/>
</dbReference>
<proteinExistence type="predicted"/>
<feature type="domain" description="Calcineurin-like phosphoesterase" evidence="1">
    <location>
        <begin position="30"/>
        <end position="248"/>
    </location>
</feature>
<protein>
    <submittedName>
        <fullName evidence="2">Phosphatase</fullName>
    </submittedName>
</protein>
<dbReference type="EMBL" id="CP051774">
    <property type="protein sequence ID" value="QJE95491.1"/>
    <property type="molecule type" value="Genomic_DNA"/>
</dbReference>
<accession>A0A858RFX1</accession>
<reference evidence="2 3" key="1">
    <citation type="submission" date="2020-04" db="EMBL/GenBank/DDBJ databases">
        <title>Luteolibacter sp. G-1-1-1 isolated from soil.</title>
        <authorList>
            <person name="Dahal R.H."/>
        </authorList>
    </citation>
    <scope>NUCLEOTIDE SEQUENCE [LARGE SCALE GENOMIC DNA]</scope>
    <source>
        <strain evidence="2 3">G-1-1-1</strain>
    </source>
</reference>
<keyword evidence="3" id="KW-1185">Reference proteome</keyword>
<evidence type="ECO:0000313" key="3">
    <source>
        <dbReference type="Proteomes" id="UP000501812"/>
    </source>
</evidence>
<dbReference type="GO" id="GO:0047734">
    <property type="term" value="F:CDP-glycerol diphosphatase activity"/>
    <property type="evidence" value="ECO:0007669"/>
    <property type="project" value="TreeGrafter"/>
</dbReference>
<dbReference type="KEGG" id="luo:HHL09_06745"/>
<dbReference type="GO" id="GO:0047631">
    <property type="term" value="F:ADP-ribose diphosphatase activity"/>
    <property type="evidence" value="ECO:0007669"/>
    <property type="project" value="TreeGrafter"/>
</dbReference>
<gene>
    <name evidence="2" type="ORF">HHL09_06745</name>
</gene>
<dbReference type="Gene3D" id="3.60.21.10">
    <property type="match status" value="1"/>
</dbReference>
<name>A0A858RFX1_9BACT</name>
<dbReference type="Proteomes" id="UP000501812">
    <property type="component" value="Chromosome"/>
</dbReference>
<dbReference type="AlphaFoldDB" id="A0A858RFX1"/>
<dbReference type="InterPro" id="IPR004843">
    <property type="entry name" value="Calcineurin-like_PHP"/>
</dbReference>
<sequence length="299" mass="33191">MNRRAFLGSTTTALLPLTTLAEEGSKPVLRFGLIADAQYADADPEGERHYRTTPGKMKEAVEVIRAAKPEFTLHLGDFIDRDFKSFDVMLPLISGLGHPIYHLLGNHDYSIADAEKARVVSTLGMPHDYYTFRSGSTRFVMLDTNDLSTYRDPKDSLRNKEAAQLLKKLEAAQAPGAKPWNGGLSKAQLEWLDRELSAASAAKEKVILCGHHPLIPAEMHQAWQADEVLAVIDKHDCVRAYFNGHNHAGAFVERKGIPYVTFRSMLHEPGINAYSVVDVFDDRIVITGHGRAESRVLAV</sequence>
<evidence type="ECO:0000313" key="2">
    <source>
        <dbReference type="EMBL" id="QJE95491.1"/>
    </source>
</evidence>
<dbReference type="PANTHER" id="PTHR16509:SF8">
    <property type="entry name" value="MANGANESE-DEPENDENT ADP-RIBOSE_CDP-ALCOHOL DIPHOSPHATASE"/>
    <property type="match status" value="1"/>
</dbReference>
<dbReference type="GO" id="GO:0030145">
    <property type="term" value="F:manganese ion binding"/>
    <property type="evidence" value="ECO:0007669"/>
    <property type="project" value="TreeGrafter"/>
</dbReference>
<dbReference type="InterPro" id="IPR029052">
    <property type="entry name" value="Metallo-depent_PP-like"/>
</dbReference>
<dbReference type="GO" id="GO:0008663">
    <property type="term" value="F:2',3'-cyclic-nucleotide 2'-phosphodiesterase activity"/>
    <property type="evidence" value="ECO:0007669"/>
    <property type="project" value="TreeGrafter"/>
</dbReference>
<dbReference type="RefSeq" id="WP_169453805.1">
    <property type="nucleotide sequence ID" value="NZ_CP051774.1"/>
</dbReference>